<accession>A0A8K1FPJ2</accession>
<dbReference type="SUPFAM" id="SSF51905">
    <property type="entry name" value="FAD/NAD(P)-binding domain"/>
    <property type="match status" value="1"/>
</dbReference>
<reference evidence="2" key="1">
    <citation type="submission" date="2019-03" db="EMBL/GenBank/DDBJ databases">
        <title>Long read genome sequence of the mycoparasitic Pythium oligandrum ATCC 38472 isolated from sugarbeet rhizosphere.</title>
        <authorList>
            <person name="Gaulin E."/>
        </authorList>
    </citation>
    <scope>NUCLEOTIDE SEQUENCE</scope>
    <source>
        <strain evidence="2">ATCC 38472_TT</strain>
    </source>
</reference>
<dbReference type="Pfam" id="PF01266">
    <property type="entry name" value="DAO"/>
    <property type="match status" value="1"/>
</dbReference>
<keyword evidence="3" id="KW-1185">Reference proteome</keyword>
<sequence>MAIYAVVIGAGLSGLAAALTLQRSGFTRITVLEKRSGHTRDNYILLNHLGTCRLRQLGVYEAWNHLFDRRLANCEEAITRGELIEQLVQQLKETGRLAADAPDDYVSFCFDNSVSAIVTACEGAGVPVDSRTGLVDDFEQLTPEMMSELQQRAVGVKNVKIKELEHALAYVCRARGIEIVYNCGDVTLRPSSTRDAIVHVKTSKGVAIDTPSLVVVCEGAQRTIAKQQLRLREVRSSASLWFVMFELQHYYGPRAFTVINVRDKTYPSTRLRHALIGNFQSKQHSLCSFQLPRQFMGDLDDDDDGHVLRQYCLDHLRTLTAMHGLPDPPPDSIGRIWTPFECRETYLENAVYGNNTLVIGDAARSGTFLSGTGYNFALVNDMTAVEVMAKHILAGEASSEATATLMAQLDDAIRRTSRFFCESNLEKYY</sequence>
<dbReference type="Gene3D" id="3.50.50.60">
    <property type="entry name" value="FAD/NAD(P)-binding domain"/>
    <property type="match status" value="2"/>
</dbReference>
<dbReference type="OrthoDB" id="2128802at2759"/>
<evidence type="ECO:0000313" key="3">
    <source>
        <dbReference type="Proteomes" id="UP000794436"/>
    </source>
</evidence>
<organism evidence="2 3">
    <name type="scientific">Pythium oligandrum</name>
    <name type="common">Mycoparasitic fungus</name>
    <dbReference type="NCBI Taxonomy" id="41045"/>
    <lineage>
        <taxon>Eukaryota</taxon>
        <taxon>Sar</taxon>
        <taxon>Stramenopiles</taxon>
        <taxon>Oomycota</taxon>
        <taxon>Peronosporomycetes</taxon>
        <taxon>Pythiales</taxon>
        <taxon>Pythiaceae</taxon>
        <taxon>Pythium</taxon>
    </lineage>
</organism>
<proteinExistence type="predicted"/>
<dbReference type="Proteomes" id="UP000794436">
    <property type="component" value="Unassembled WGS sequence"/>
</dbReference>
<evidence type="ECO:0000259" key="1">
    <source>
        <dbReference type="Pfam" id="PF01266"/>
    </source>
</evidence>
<dbReference type="InterPro" id="IPR036188">
    <property type="entry name" value="FAD/NAD-bd_sf"/>
</dbReference>
<evidence type="ECO:0000313" key="2">
    <source>
        <dbReference type="EMBL" id="TMW65683.1"/>
    </source>
</evidence>
<dbReference type="InterPro" id="IPR006076">
    <property type="entry name" value="FAD-dep_OxRdtase"/>
</dbReference>
<dbReference type="EMBL" id="SPLM01000037">
    <property type="protein sequence ID" value="TMW65683.1"/>
    <property type="molecule type" value="Genomic_DNA"/>
</dbReference>
<gene>
    <name evidence="2" type="ORF">Poli38472_008325</name>
</gene>
<protein>
    <recommendedName>
        <fullName evidence="1">FAD dependent oxidoreductase domain-containing protein</fullName>
    </recommendedName>
</protein>
<comment type="caution">
    <text evidence="2">The sequence shown here is derived from an EMBL/GenBank/DDBJ whole genome shotgun (WGS) entry which is preliminary data.</text>
</comment>
<dbReference type="AlphaFoldDB" id="A0A8K1FPJ2"/>
<name>A0A8K1FPJ2_PYTOL</name>
<feature type="domain" description="FAD dependent oxidoreductase" evidence="1">
    <location>
        <begin position="6"/>
        <end position="241"/>
    </location>
</feature>